<dbReference type="EMBL" id="AP017368">
    <property type="protein sequence ID" value="BAV92108.1"/>
    <property type="molecule type" value="Genomic_DNA"/>
</dbReference>
<keyword evidence="1" id="KW-0808">Transferase</keyword>
<keyword evidence="1" id="KW-0500">Molybdenum</keyword>
<dbReference type="GO" id="GO:0061599">
    <property type="term" value="F:molybdopterin molybdotransferase activity"/>
    <property type="evidence" value="ECO:0007669"/>
    <property type="project" value="UniProtKB-UniRule"/>
</dbReference>
<dbReference type="Pfam" id="PF00994">
    <property type="entry name" value="MoCF_biosynth"/>
    <property type="match status" value="1"/>
</dbReference>
<comment type="function">
    <text evidence="1">Catalyzes the insertion of molybdate into adenylated molybdopterin with the concomitant release of AMP.</text>
</comment>
<feature type="domain" description="MoaB/Mog" evidence="2">
    <location>
        <begin position="178"/>
        <end position="314"/>
    </location>
</feature>
<reference evidence="3 4" key="1">
    <citation type="journal article" date="2017" name="ISME J.">
        <title>Genome of 'Ca. Desulfovibrio trichonymphae', an H2-oxidizing bacterium in a tripartite symbiotic system within a protist cell in the termite gut.</title>
        <authorList>
            <person name="Kuwahara H."/>
            <person name="Yuki M."/>
            <person name="Izawa K."/>
            <person name="Ohkuma M."/>
            <person name="Hongoh Y."/>
        </authorList>
    </citation>
    <scope>NUCLEOTIDE SEQUENCE [LARGE SCALE GENOMIC DNA]</scope>
    <source>
        <strain evidence="3 4">Rs-N31</strain>
    </source>
</reference>
<keyword evidence="1" id="KW-0501">Molybdenum cofactor biosynthesis</keyword>
<gene>
    <name evidence="3" type="ORF">RSDT_0596</name>
</gene>
<dbReference type="SUPFAM" id="SSF53218">
    <property type="entry name" value="Molybdenum cofactor biosynthesis proteins"/>
    <property type="match status" value="1"/>
</dbReference>
<dbReference type="GO" id="GO:0006777">
    <property type="term" value="P:Mo-molybdopterin cofactor biosynthetic process"/>
    <property type="evidence" value="ECO:0007669"/>
    <property type="project" value="UniProtKB-UniRule"/>
</dbReference>
<dbReference type="OrthoDB" id="9767940at2"/>
<dbReference type="RefSeq" id="WP_096399626.1">
    <property type="nucleotide sequence ID" value="NZ_AP017368.1"/>
</dbReference>
<dbReference type="Proteomes" id="UP000242645">
    <property type="component" value="Chromosome"/>
</dbReference>
<evidence type="ECO:0000313" key="4">
    <source>
        <dbReference type="Proteomes" id="UP000242645"/>
    </source>
</evidence>
<dbReference type="Gene3D" id="3.40.980.10">
    <property type="entry name" value="MoaB/Mog-like domain"/>
    <property type="match status" value="1"/>
</dbReference>
<comment type="similarity">
    <text evidence="1">Belongs to the MoeA family.</text>
</comment>
<dbReference type="GO" id="GO:0046872">
    <property type="term" value="F:metal ion binding"/>
    <property type="evidence" value="ECO:0007669"/>
    <property type="project" value="UniProtKB-UniRule"/>
</dbReference>
<proteinExistence type="inferred from homology"/>
<evidence type="ECO:0000313" key="3">
    <source>
        <dbReference type="EMBL" id="BAV92108.1"/>
    </source>
</evidence>
<evidence type="ECO:0000259" key="2">
    <source>
        <dbReference type="SMART" id="SM00852"/>
    </source>
</evidence>
<dbReference type="AlphaFoldDB" id="A0A1J1DW61"/>
<dbReference type="GO" id="GO:0005829">
    <property type="term" value="C:cytosol"/>
    <property type="evidence" value="ECO:0007669"/>
    <property type="project" value="TreeGrafter"/>
</dbReference>
<comment type="cofactor">
    <cofactor evidence="1">
        <name>Mg(2+)</name>
        <dbReference type="ChEBI" id="CHEBI:18420"/>
    </cofactor>
</comment>
<dbReference type="UniPathway" id="UPA00344"/>
<keyword evidence="1" id="KW-0460">Magnesium</keyword>
<dbReference type="InterPro" id="IPR038987">
    <property type="entry name" value="MoeA-like"/>
</dbReference>
<keyword evidence="1" id="KW-0479">Metal-binding</keyword>
<keyword evidence="4" id="KW-1185">Reference proteome</keyword>
<organism evidence="3 4">
    <name type="scientific">Candidatus Desulfovibrio trichonymphae</name>
    <dbReference type="NCBI Taxonomy" id="1725232"/>
    <lineage>
        <taxon>Bacteria</taxon>
        <taxon>Pseudomonadati</taxon>
        <taxon>Thermodesulfobacteriota</taxon>
        <taxon>Desulfovibrionia</taxon>
        <taxon>Desulfovibrionales</taxon>
        <taxon>Desulfovibrionaceae</taxon>
        <taxon>Desulfovibrio</taxon>
    </lineage>
</organism>
<dbReference type="CDD" id="cd03522">
    <property type="entry name" value="MoeA_like"/>
    <property type="match status" value="1"/>
</dbReference>
<evidence type="ECO:0000256" key="1">
    <source>
        <dbReference type="RuleBase" id="RU365090"/>
    </source>
</evidence>
<dbReference type="PANTHER" id="PTHR10192:SF28">
    <property type="entry name" value="MOLYBDOPTERIN MOLYBDENUMTRANSFERASE"/>
    <property type="match status" value="1"/>
</dbReference>
<dbReference type="SMART" id="SM00852">
    <property type="entry name" value="MoCF_biosynth"/>
    <property type="match status" value="1"/>
</dbReference>
<dbReference type="KEGG" id="dtr:RSDT_0596"/>
<comment type="pathway">
    <text evidence="1">Cofactor biosynthesis; molybdopterin biosynthesis.</text>
</comment>
<sequence length="347" mass="36194">MSGQAAIKTIRVGDAVGSVICHDITRIVPGESKGPVFRKGHVVREEDIPVLLSVGKEHLYVFEPQPGYVHEDEAAQRIAAAVAGQNISLGAPREGRINFSAACRGLLRVDAAALARVNGVSEITVATLHSLQMADAGQNVAGAHVVPLLIAEEKLCQVETAATGPIVEVLPLRVARVGMVITGSEIFHGRIRDGFGPVLREKFAELGSEITEQTMAGDDVSTISAAIDNFIRSGADMVVVTGGMSVDPDDRSPAAIRAAGARIVVYGAPVYPGAMFLFGLVATPKGDVPVLGLPGCVMYHKTSIFDLVVPRLLAGLAVTAGDVAALGHGGFCAQCAQCRYPVCPFGK</sequence>
<dbReference type="PANTHER" id="PTHR10192">
    <property type="entry name" value="MOLYBDOPTERIN BIOSYNTHESIS PROTEIN"/>
    <property type="match status" value="1"/>
</dbReference>
<accession>A0A1J1DW61</accession>
<dbReference type="EC" id="2.10.1.1" evidence="1"/>
<name>A0A1J1DW61_9BACT</name>
<comment type="catalytic activity">
    <reaction evidence="1">
        <text>adenylyl-molybdopterin + molybdate = Mo-molybdopterin + AMP + H(+)</text>
        <dbReference type="Rhea" id="RHEA:35047"/>
        <dbReference type="ChEBI" id="CHEBI:15378"/>
        <dbReference type="ChEBI" id="CHEBI:36264"/>
        <dbReference type="ChEBI" id="CHEBI:62727"/>
        <dbReference type="ChEBI" id="CHEBI:71302"/>
        <dbReference type="ChEBI" id="CHEBI:456215"/>
    </reaction>
</comment>
<dbReference type="InterPro" id="IPR036425">
    <property type="entry name" value="MoaB/Mog-like_dom_sf"/>
</dbReference>
<dbReference type="InterPro" id="IPR001453">
    <property type="entry name" value="MoaB/Mog_dom"/>
</dbReference>
<protein>
    <recommendedName>
        <fullName evidence="1">Molybdopterin molybdenumtransferase</fullName>
        <ecNumber evidence="1">2.10.1.1</ecNumber>
    </recommendedName>
</protein>